<dbReference type="EMBL" id="ML994611">
    <property type="protein sequence ID" value="KAF2194436.1"/>
    <property type="molecule type" value="Genomic_DNA"/>
</dbReference>
<evidence type="ECO:0000313" key="2">
    <source>
        <dbReference type="EMBL" id="KAF2194436.1"/>
    </source>
</evidence>
<proteinExistence type="predicted"/>
<feature type="compositionally biased region" description="Basic residues" evidence="1">
    <location>
        <begin position="1"/>
        <end position="26"/>
    </location>
</feature>
<organism evidence="2 3">
    <name type="scientific">Zopfia rhizophila CBS 207.26</name>
    <dbReference type="NCBI Taxonomy" id="1314779"/>
    <lineage>
        <taxon>Eukaryota</taxon>
        <taxon>Fungi</taxon>
        <taxon>Dikarya</taxon>
        <taxon>Ascomycota</taxon>
        <taxon>Pezizomycotina</taxon>
        <taxon>Dothideomycetes</taxon>
        <taxon>Dothideomycetes incertae sedis</taxon>
        <taxon>Zopfiaceae</taxon>
        <taxon>Zopfia</taxon>
    </lineage>
</organism>
<gene>
    <name evidence="2" type="ORF">K469DRAFT_547728</name>
</gene>
<evidence type="ECO:0000313" key="3">
    <source>
        <dbReference type="Proteomes" id="UP000800200"/>
    </source>
</evidence>
<name>A0A6A6EWZ9_9PEZI</name>
<dbReference type="Proteomes" id="UP000800200">
    <property type="component" value="Unassembled WGS sequence"/>
</dbReference>
<feature type="region of interest" description="Disordered" evidence="1">
    <location>
        <begin position="1"/>
        <end position="46"/>
    </location>
</feature>
<reference evidence="2" key="1">
    <citation type="journal article" date="2020" name="Stud. Mycol.">
        <title>101 Dothideomycetes genomes: a test case for predicting lifestyles and emergence of pathogens.</title>
        <authorList>
            <person name="Haridas S."/>
            <person name="Albert R."/>
            <person name="Binder M."/>
            <person name="Bloem J."/>
            <person name="Labutti K."/>
            <person name="Salamov A."/>
            <person name="Andreopoulos B."/>
            <person name="Baker S."/>
            <person name="Barry K."/>
            <person name="Bills G."/>
            <person name="Bluhm B."/>
            <person name="Cannon C."/>
            <person name="Castanera R."/>
            <person name="Culley D."/>
            <person name="Daum C."/>
            <person name="Ezra D."/>
            <person name="Gonzalez J."/>
            <person name="Henrissat B."/>
            <person name="Kuo A."/>
            <person name="Liang C."/>
            <person name="Lipzen A."/>
            <person name="Lutzoni F."/>
            <person name="Magnuson J."/>
            <person name="Mondo S."/>
            <person name="Nolan M."/>
            <person name="Ohm R."/>
            <person name="Pangilinan J."/>
            <person name="Park H.-J."/>
            <person name="Ramirez L."/>
            <person name="Alfaro M."/>
            <person name="Sun H."/>
            <person name="Tritt A."/>
            <person name="Yoshinaga Y."/>
            <person name="Zwiers L.-H."/>
            <person name="Turgeon B."/>
            <person name="Goodwin S."/>
            <person name="Spatafora J."/>
            <person name="Crous P."/>
            <person name="Grigoriev I."/>
        </authorList>
    </citation>
    <scope>NUCLEOTIDE SEQUENCE</scope>
    <source>
        <strain evidence="2">CBS 207.26</strain>
    </source>
</reference>
<evidence type="ECO:0000256" key="1">
    <source>
        <dbReference type="SAM" id="MobiDB-lite"/>
    </source>
</evidence>
<accession>A0A6A6EWZ9</accession>
<protein>
    <submittedName>
        <fullName evidence="2">Uncharacterized protein</fullName>
    </submittedName>
</protein>
<dbReference type="OrthoDB" id="4147798at2759"/>
<dbReference type="AlphaFoldDB" id="A0A6A6EWZ9"/>
<sequence length="116" mass="13584">MSKRHNRKRTRSRPRHRDAGKARSNHIRTSSVDTNSSYSTTYSTFQPPPFPLVNRSANHWHQTYSAWQDRIRYEQALEDQNLRLFGGEVGDEVSLFEPMLKVVTDLFDGNIDYEDP</sequence>
<feature type="compositionally biased region" description="Low complexity" evidence="1">
    <location>
        <begin position="29"/>
        <end position="44"/>
    </location>
</feature>
<keyword evidence="3" id="KW-1185">Reference proteome</keyword>